<evidence type="ECO:0000256" key="1">
    <source>
        <dbReference type="SAM" id="Phobius"/>
    </source>
</evidence>
<name>A0A0N7GY37_9GAMM</name>
<dbReference type="InterPro" id="IPR021762">
    <property type="entry name" value="DUF3325"/>
</dbReference>
<keyword evidence="1" id="KW-0812">Transmembrane</keyword>
<reference evidence="2 3" key="1">
    <citation type="journal article" date="2015" name="Int. J. Syst. Evol. Microbiol.">
        <title>Acinetobacter equi sp. nov. isolated from horse faeces.</title>
        <authorList>
            <person name="Poppel M.T."/>
            <person name="Skiebe E."/>
            <person name="Laue M."/>
            <person name="Bergmann H."/>
            <person name="Ebersberger I."/>
            <person name="Garn T."/>
            <person name="Fruth A."/>
            <person name="Baumgardt S."/>
            <person name="Busse H.J."/>
            <person name="Wilharm G."/>
        </authorList>
    </citation>
    <scope>NUCLEOTIDE SEQUENCE [LARGE SCALE GENOMIC DNA]</scope>
    <source>
        <strain evidence="2 3">114</strain>
    </source>
</reference>
<keyword evidence="3" id="KW-1185">Reference proteome</keyword>
<dbReference type="AlphaFoldDB" id="A0A0N7GY37"/>
<proteinExistence type="predicted"/>
<keyword evidence="1" id="KW-0472">Membrane</keyword>
<feature type="transmembrane region" description="Helical" evidence="1">
    <location>
        <begin position="39"/>
        <end position="60"/>
    </location>
</feature>
<dbReference type="Proteomes" id="UP000064939">
    <property type="component" value="Chromosome"/>
</dbReference>
<feature type="transmembrane region" description="Helical" evidence="1">
    <location>
        <begin position="94"/>
        <end position="111"/>
    </location>
</feature>
<evidence type="ECO:0000313" key="2">
    <source>
        <dbReference type="EMBL" id="ALH96427.1"/>
    </source>
</evidence>
<evidence type="ECO:0008006" key="4">
    <source>
        <dbReference type="Google" id="ProtNLM"/>
    </source>
</evidence>
<accession>A0A0N7GY37</accession>
<dbReference type="STRING" id="1324350.AOY20_13245"/>
<dbReference type="RefSeq" id="WP_054582306.1">
    <property type="nucleotide sequence ID" value="NZ_CP012808.1"/>
</dbReference>
<feature type="transmembrane region" description="Helical" evidence="1">
    <location>
        <begin position="67"/>
        <end position="88"/>
    </location>
</feature>
<dbReference type="Pfam" id="PF11804">
    <property type="entry name" value="DUF3325"/>
    <property type="match status" value="1"/>
</dbReference>
<organism evidence="2 3">
    <name type="scientific">Acinetobacter equi</name>
    <dbReference type="NCBI Taxonomy" id="1324350"/>
    <lineage>
        <taxon>Bacteria</taxon>
        <taxon>Pseudomonadati</taxon>
        <taxon>Pseudomonadota</taxon>
        <taxon>Gammaproteobacteria</taxon>
        <taxon>Moraxellales</taxon>
        <taxon>Moraxellaceae</taxon>
        <taxon>Acinetobacter</taxon>
    </lineage>
</organism>
<dbReference type="OrthoDB" id="6710521at2"/>
<dbReference type="EMBL" id="CP012808">
    <property type="protein sequence ID" value="ALH96427.1"/>
    <property type="molecule type" value="Genomic_DNA"/>
</dbReference>
<dbReference type="KEGG" id="aei:AOY20_13245"/>
<gene>
    <name evidence="2" type="ORF">AOY20_13245</name>
</gene>
<protein>
    <recommendedName>
        <fullName evidence="4">DUF3325 domain-containing protein</fullName>
    </recommendedName>
</protein>
<keyword evidence="1" id="KW-1133">Transmembrane helix</keyword>
<evidence type="ECO:0000313" key="3">
    <source>
        <dbReference type="Proteomes" id="UP000064939"/>
    </source>
</evidence>
<sequence>MIFFLLAWSIATLGFIALASSMSKHQKQIFDRELSAGQSQIATLLGWFLLIISLIISLIPYTLSNGISYWVGVLTFSALFVGLNLSYYAHKMKYITIIIIAIALISAIICLL</sequence>